<name>A0A6I0HUK7_PHOVU</name>
<proteinExistence type="predicted"/>
<gene>
    <name evidence="1" type="ORF">GAS29_17440</name>
</gene>
<sequence length="59" mass="7004">MCFFSTFVTENTPCLCFHCSYVRWLVKVGAFLLYGELFSYCAPTLDACRERRKKWLQSH</sequence>
<dbReference type="Proteomes" id="UP000441522">
    <property type="component" value="Unassembled WGS sequence"/>
</dbReference>
<protein>
    <submittedName>
        <fullName evidence="1">DUF3873 domain-containing protein</fullName>
    </submittedName>
</protein>
<accession>A0A6I0HUK7</accession>
<organism evidence="1 2">
    <name type="scientific">Phocaeicola vulgatus</name>
    <name type="common">Bacteroides vulgatus</name>
    <dbReference type="NCBI Taxonomy" id="821"/>
    <lineage>
        <taxon>Bacteria</taxon>
        <taxon>Pseudomonadati</taxon>
        <taxon>Bacteroidota</taxon>
        <taxon>Bacteroidia</taxon>
        <taxon>Bacteroidales</taxon>
        <taxon>Bacteroidaceae</taxon>
        <taxon>Phocaeicola</taxon>
    </lineage>
</organism>
<dbReference type="EMBL" id="WCWW01000047">
    <property type="protein sequence ID" value="KAB3853207.1"/>
    <property type="molecule type" value="Genomic_DNA"/>
</dbReference>
<dbReference type="AlphaFoldDB" id="A0A6I0HUK7"/>
<reference evidence="1 2" key="1">
    <citation type="journal article" date="2019" name="Nat. Med.">
        <title>A library of human gut bacterial isolates paired with longitudinal multiomics data enables mechanistic microbiome research.</title>
        <authorList>
            <person name="Poyet M."/>
            <person name="Groussin M."/>
            <person name="Gibbons S.M."/>
            <person name="Avila-Pacheco J."/>
            <person name="Jiang X."/>
            <person name="Kearney S.M."/>
            <person name="Perrotta A.R."/>
            <person name="Berdy B."/>
            <person name="Zhao S."/>
            <person name="Lieberman T.D."/>
            <person name="Swanson P.K."/>
            <person name="Smith M."/>
            <person name="Roesemann S."/>
            <person name="Alexander J.E."/>
            <person name="Rich S.A."/>
            <person name="Livny J."/>
            <person name="Vlamakis H."/>
            <person name="Clish C."/>
            <person name="Bullock K."/>
            <person name="Deik A."/>
            <person name="Scott J."/>
            <person name="Pierce K.A."/>
            <person name="Xavier R.J."/>
            <person name="Alm E.J."/>
        </authorList>
    </citation>
    <scope>NUCLEOTIDE SEQUENCE [LARGE SCALE GENOMIC DNA]</scope>
    <source>
        <strain evidence="1 2">BIOML-A5</strain>
    </source>
</reference>
<evidence type="ECO:0000313" key="1">
    <source>
        <dbReference type="EMBL" id="KAB3853207.1"/>
    </source>
</evidence>
<evidence type="ECO:0000313" key="2">
    <source>
        <dbReference type="Proteomes" id="UP000441522"/>
    </source>
</evidence>
<comment type="caution">
    <text evidence="1">The sequence shown here is derived from an EMBL/GenBank/DDBJ whole genome shotgun (WGS) entry which is preliminary data.</text>
</comment>